<dbReference type="NCBIfam" id="TIGR01212">
    <property type="entry name" value="TIGR01212 family radical SAM protein"/>
    <property type="match status" value="1"/>
</dbReference>
<dbReference type="InterPro" id="IPR039661">
    <property type="entry name" value="ELP3"/>
</dbReference>
<dbReference type="Pfam" id="PF04055">
    <property type="entry name" value="Radical_SAM"/>
    <property type="match status" value="1"/>
</dbReference>
<dbReference type="SMART" id="SM00729">
    <property type="entry name" value="Elp3"/>
    <property type="match status" value="1"/>
</dbReference>
<dbReference type="SFLD" id="SFLDG01086">
    <property type="entry name" value="elongater_protein-like"/>
    <property type="match status" value="1"/>
</dbReference>
<evidence type="ECO:0000313" key="9">
    <source>
        <dbReference type="Proteomes" id="UP000306416"/>
    </source>
</evidence>
<organism evidence="8 9">
    <name type="scientific">Geomonas terrae</name>
    <dbReference type="NCBI Taxonomy" id="2562681"/>
    <lineage>
        <taxon>Bacteria</taxon>
        <taxon>Pseudomonadati</taxon>
        <taxon>Thermodesulfobacteriota</taxon>
        <taxon>Desulfuromonadia</taxon>
        <taxon>Geobacterales</taxon>
        <taxon>Geobacteraceae</taxon>
        <taxon>Geomonas</taxon>
    </lineage>
</organism>
<dbReference type="InterPro" id="IPR006638">
    <property type="entry name" value="Elp3/MiaA/NifB-like_rSAM"/>
</dbReference>
<evidence type="ECO:0000256" key="5">
    <source>
        <dbReference type="ARBA" id="ARBA00023004"/>
    </source>
</evidence>
<evidence type="ECO:0000313" key="8">
    <source>
        <dbReference type="EMBL" id="TGU74017.1"/>
    </source>
</evidence>
<evidence type="ECO:0000256" key="2">
    <source>
        <dbReference type="ARBA" id="ARBA00022485"/>
    </source>
</evidence>
<comment type="caution">
    <text evidence="8">The sequence shown here is derived from an EMBL/GenBank/DDBJ whole genome shotgun (WGS) entry which is preliminary data.</text>
</comment>
<feature type="domain" description="Radical SAM core" evidence="7">
    <location>
        <begin position="18"/>
        <end position="270"/>
    </location>
</feature>
<evidence type="ECO:0000256" key="1">
    <source>
        <dbReference type="ARBA" id="ARBA00001966"/>
    </source>
</evidence>
<evidence type="ECO:0000259" key="7">
    <source>
        <dbReference type="PROSITE" id="PS51918"/>
    </source>
</evidence>
<dbReference type="AlphaFoldDB" id="A0A4S1CJZ9"/>
<dbReference type="SFLD" id="SFLDG01091">
    <property type="entry name" value="uncharacterized_CHP01210-like"/>
    <property type="match status" value="1"/>
</dbReference>
<keyword evidence="4" id="KW-0479">Metal-binding</keyword>
<evidence type="ECO:0000256" key="3">
    <source>
        <dbReference type="ARBA" id="ARBA00022691"/>
    </source>
</evidence>
<keyword evidence="2" id="KW-0004">4Fe-4S</keyword>
<dbReference type="InterPro" id="IPR032432">
    <property type="entry name" value="Radical_SAM_C"/>
</dbReference>
<evidence type="ECO:0000256" key="6">
    <source>
        <dbReference type="ARBA" id="ARBA00023014"/>
    </source>
</evidence>
<dbReference type="InterPro" id="IPR005911">
    <property type="entry name" value="YhcC-like"/>
</dbReference>
<keyword evidence="5" id="KW-0408">Iron</keyword>
<accession>A0A4S1CJZ9</accession>
<keyword evidence="3" id="KW-0949">S-adenosyl-L-methionine</keyword>
<dbReference type="Gene3D" id="3.80.30.20">
    <property type="entry name" value="tm_1862 like domain"/>
    <property type="match status" value="1"/>
</dbReference>
<dbReference type="PROSITE" id="PS51918">
    <property type="entry name" value="RADICAL_SAM"/>
    <property type="match status" value="1"/>
</dbReference>
<dbReference type="Proteomes" id="UP000306416">
    <property type="component" value="Unassembled WGS sequence"/>
</dbReference>
<keyword evidence="6" id="KW-0411">Iron-sulfur</keyword>
<dbReference type="SFLD" id="SFLDS00029">
    <property type="entry name" value="Radical_SAM"/>
    <property type="match status" value="1"/>
</dbReference>
<keyword evidence="9" id="KW-1185">Reference proteome</keyword>
<proteinExistence type="predicted"/>
<dbReference type="Pfam" id="PF16199">
    <property type="entry name" value="Radical_SAM_C"/>
    <property type="match status" value="1"/>
</dbReference>
<dbReference type="InterPro" id="IPR058240">
    <property type="entry name" value="rSAM_sf"/>
</dbReference>
<dbReference type="GO" id="GO:0046872">
    <property type="term" value="F:metal ion binding"/>
    <property type="evidence" value="ECO:0007669"/>
    <property type="project" value="UniProtKB-KW"/>
</dbReference>
<reference evidence="8 9" key="1">
    <citation type="submission" date="2019-04" db="EMBL/GenBank/DDBJ databases">
        <title>Geobacter oryzae sp. nov., ferric-reducing bacteria isolated from paddy soil.</title>
        <authorList>
            <person name="Xu Z."/>
            <person name="Masuda Y."/>
            <person name="Itoh H."/>
            <person name="Senoo K."/>
        </authorList>
    </citation>
    <scope>NUCLEOTIDE SEQUENCE [LARGE SCALE GENOMIC DNA]</scope>
    <source>
        <strain evidence="8 9">Red111</strain>
    </source>
</reference>
<name>A0A4S1CJZ9_9BACT</name>
<dbReference type="SUPFAM" id="SSF102114">
    <property type="entry name" value="Radical SAM enzymes"/>
    <property type="match status" value="1"/>
</dbReference>
<dbReference type="RefSeq" id="WP_135868358.1">
    <property type="nucleotide sequence ID" value="NZ_SRSC01000001.1"/>
</dbReference>
<dbReference type="InterPro" id="IPR007197">
    <property type="entry name" value="rSAM"/>
</dbReference>
<dbReference type="InterPro" id="IPR023404">
    <property type="entry name" value="rSAM_horseshoe"/>
</dbReference>
<dbReference type="PANTHER" id="PTHR11135">
    <property type="entry name" value="HISTONE ACETYLTRANSFERASE-RELATED"/>
    <property type="match status" value="1"/>
</dbReference>
<dbReference type="PANTHER" id="PTHR11135:SF1">
    <property type="entry name" value="PROTEIN YHCC"/>
    <property type="match status" value="1"/>
</dbReference>
<dbReference type="EMBL" id="SRSC01000001">
    <property type="protein sequence ID" value="TGU74017.1"/>
    <property type="molecule type" value="Genomic_DNA"/>
</dbReference>
<protein>
    <submittedName>
        <fullName evidence="8">TIGR01212 family radical SAM protein</fullName>
    </submittedName>
</protein>
<comment type="cofactor">
    <cofactor evidence="1">
        <name>[4Fe-4S] cluster</name>
        <dbReference type="ChEBI" id="CHEBI:49883"/>
    </cofactor>
</comment>
<dbReference type="CDD" id="cd01335">
    <property type="entry name" value="Radical_SAM"/>
    <property type="match status" value="1"/>
</dbReference>
<sequence length="317" mass="35529">MTTSELIHSDLRINSYGSYLRRRFSCRVSKVNVDGGFTCPNRDGSRGTGGCIYCDNSSFSPKETVAVIPIEEQMAAGMAYHRERLGSEKFIVYFQKFTNTYAPVERLADLYRRALDHPDVLGISVGTRPDSLAPGAIDLLTEIARDRYVCVELGLQSMDDAILARINRGHTLAEYLNAVERLSGRGMEICTHLIHGFPGETREGFLKTARLIAGLPVTSVKLHQLHAVENTRLAQMYRDGSWQPIGVDEYIAAACDFLEELPTRVSVQRLYGSAPLSIRVAPNWNLKNNQMWYAVLNELKRRGSWQGCRLDRAVRAA</sequence>
<gene>
    <name evidence="8" type="ORF">E4633_00665</name>
</gene>
<evidence type="ECO:0000256" key="4">
    <source>
        <dbReference type="ARBA" id="ARBA00022723"/>
    </source>
</evidence>
<dbReference type="GO" id="GO:0051539">
    <property type="term" value="F:4 iron, 4 sulfur cluster binding"/>
    <property type="evidence" value="ECO:0007669"/>
    <property type="project" value="UniProtKB-KW"/>
</dbReference>
<dbReference type="GO" id="GO:0003824">
    <property type="term" value="F:catalytic activity"/>
    <property type="evidence" value="ECO:0007669"/>
    <property type="project" value="InterPro"/>
</dbReference>